<gene>
    <name evidence="2" type="ORF">EGW08_013760</name>
</gene>
<organism evidence="2 3">
    <name type="scientific">Elysia chlorotica</name>
    <name type="common">Eastern emerald elysia</name>
    <name type="synonym">Sea slug</name>
    <dbReference type="NCBI Taxonomy" id="188477"/>
    <lineage>
        <taxon>Eukaryota</taxon>
        <taxon>Metazoa</taxon>
        <taxon>Spiralia</taxon>
        <taxon>Lophotrochozoa</taxon>
        <taxon>Mollusca</taxon>
        <taxon>Gastropoda</taxon>
        <taxon>Heterobranchia</taxon>
        <taxon>Euthyneura</taxon>
        <taxon>Panpulmonata</taxon>
        <taxon>Sacoglossa</taxon>
        <taxon>Placobranchoidea</taxon>
        <taxon>Plakobranchidae</taxon>
        <taxon>Elysia</taxon>
    </lineage>
</organism>
<evidence type="ECO:0000256" key="1">
    <source>
        <dbReference type="SAM" id="MobiDB-lite"/>
    </source>
</evidence>
<evidence type="ECO:0000313" key="3">
    <source>
        <dbReference type="Proteomes" id="UP000271974"/>
    </source>
</evidence>
<dbReference type="Proteomes" id="UP000271974">
    <property type="component" value="Unassembled WGS sequence"/>
</dbReference>
<dbReference type="EMBL" id="RQTK01000507">
    <property type="protein sequence ID" value="RUS78472.1"/>
    <property type="molecule type" value="Genomic_DNA"/>
</dbReference>
<dbReference type="STRING" id="188477.A0A3S0ZIC8"/>
<feature type="compositionally biased region" description="Polar residues" evidence="1">
    <location>
        <begin position="489"/>
        <end position="501"/>
    </location>
</feature>
<keyword evidence="3" id="KW-1185">Reference proteome</keyword>
<evidence type="ECO:0000313" key="2">
    <source>
        <dbReference type="EMBL" id="RUS78472.1"/>
    </source>
</evidence>
<accession>A0A3S0ZIC8</accession>
<dbReference type="AlphaFoldDB" id="A0A3S0ZIC8"/>
<sequence length="884" mass="97017">MDATEATEATDTIEATEATDATEATEATEASEATDATDAIESTKATEAQVATEFADAIDFNEATEAICATGTTNVYKSTESIKTNKATTNVTKANKSIEATYANEAVKATEATAATNLTKVTEVTDSTYFIDATDIKSASPLTEDSISLWKRSREMLERCEISTQFLPSHNLIEEMPSYQREVNYDMLHISELKDAISSPKNHELENKHGGYLDVFSSAILQSHNGGNDDEACSDAYNLLYQRVPVNEASAEDGAHTPLFDDSETSELDPYLLSISPGGGSPMLRADSGWVHKGGLARWSCTPGDDNKNVYEGIMGVEKTLNSKADSFDQFSEMTSRLANTNEKKQPCPCLRNTSINVASDFEQEDRDGTLLVKEPYQEKQLPTEDMMPSYAYEIRKESKHGLYFDAKSVGSGHILNKSRPKEELCTDDMSDQDKMETAENREPASVLAAVKNLNHSPSTPWKRLIEANIDSMIDTQRSTVDRFHSNNRKNQQDTPLNTNKPYDPPFVGCTDIQNTGFYKRSLQSVQKNYEDHDQQVVEMRRIRTSNARSESIDQSSIISCSALKDSGMSMISLGDNLILCNDSFKRGSENVSMKETSSEIILWSCGSEVEVCPSPFPSASDSALEDENASFLETNSQCQRIPSMEQLTAQQESGTFLTTRDVGETHSVPTADHSQGDSSSEDDMESLNSDKSYNETDTSFVKVENGEFTDLILESSDKSNVEAEMSISNERYEVIPGSVSIREIKMSDSENTGEDKICNISRGVLSTGYSEGSCGAVKNNTDNSLSQTRSLCPVEFSNELSGGTGNGDTPSVPAELSAMIRYGEWREAAGRGVVNDQDGLRSEDPQNFQCACGCHNNECHKKHQSRAAERPAHPVETLGGFQH</sequence>
<feature type="compositionally biased region" description="Polar residues" evidence="1">
    <location>
        <begin position="687"/>
        <end position="699"/>
    </location>
</feature>
<feature type="region of interest" description="Disordered" evidence="1">
    <location>
        <begin position="479"/>
        <end position="504"/>
    </location>
</feature>
<proteinExistence type="predicted"/>
<name>A0A3S0ZIC8_ELYCH</name>
<reference evidence="2 3" key="1">
    <citation type="submission" date="2019-01" db="EMBL/GenBank/DDBJ databases">
        <title>A draft genome assembly of the solar-powered sea slug Elysia chlorotica.</title>
        <authorList>
            <person name="Cai H."/>
            <person name="Li Q."/>
            <person name="Fang X."/>
            <person name="Li J."/>
            <person name="Curtis N.E."/>
            <person name="Altenburger A."/>
            <person name="Shibata T."/>
            <person name="Feng M."/>
            <person name="Maeda T."/>
            <person name="Schwartz J.A."/>
            <person name="Shigenobu S."/>
            <person name="Lundholm N."/>
            <person name="Nishiyama T."/>
            <person name="Yang H."/>
            <person name="Hasebe M."/>
            <person name="Li S."/>
            <person name="Pierce S.K."/>
            <person name="Wang J."/>
        </authorList>
    </citation>
    <scope>NUCLEOTIDE SEQUENCE [LARGE SCALE GENOMIC DNA]</scope>
    <source>
        <strain evidence="2">EC2010</strain>
        <tissue evidence="2">Whole organism of an adult</tissue>
    </source>
</reference>
<comment type="caution">
    <text evidence="2">The sequence shown here is derived from an EMBL/GenBank/DDBJ whole genome shotgun (WGS) entry which is preliminary data.</text>
</comment>
<protein>
    <submittedName>
        <fullName evidence="2">Uncharacterized protein</fullName>
    </submittedName>
</protein>
<feature type="region of interest" description="Disordered" evidence="1">
    <location>
        <begin position="666"/>
        <end position="699"/>
    </location>
</feature>
<feature type="region of interest" description="Disordered" evidence="1">
    <location>
        <begin position="1"/>
        <end position="38"/>
    </location>
</feature>